<dbReference type="PANTHER" id="PTHR28259">
    <property type="entry name" value="FLUORIDE EXPORT PROTEIN 1-RELATED"/>
    <property type="match status" value="1"/>
</dbReference>
<name>A0A8K0SFS9_9HYPO</name>
<dbReference type="GO" id="GO:1903425">
    <property type="term" value="F:fluoride transmembrane transporter activity"/>
    <property type="evidence" value="ECO:0007669"/>
    <property type="project" value="TreeGrafter"/>
</dbReference>
<dbReference type="AlphaFoldDB" id="A0A8K0SFS9"/>
<comment type="function">
    <text evidence="1">Fluoride channel required for the rapid expulsion of cytoplasmic fluoride.</text>
</comment>
<organism evidence="11 12">
    <name type="scientific">Stachybotrys elegans</name>
    <dbReference type="NCBI Taxonomy" id="80388"/>
    <lineage>
        <taxon>Eukaryota</taxon>
        <taxon>Fungi</taxon>
        <taxon>Dikarya</taxon>
        <taxon>Ascomycota</taxon>
        <taxon>Pezizomycotina</taxon>
        <taxon>Sordariomycetes</taxon>
        <taxon>Hypocreomycetidae</taxon>
        <taxon>Hypocreales</taxon>
        <taxon>Stachybotryaceae</taxon>
        <taxon>Stachybotrys</taxon>
    </lineage>
</organism>
<keyword evidence="6 10" id="KW-0472">Membrane</keyword>
<gene>
    <name evidence="11" type="ORF">B0I35DRAFT_442903</name>
</gene>
<comment type="similarity">
    <text evidence="7">Belongs to the fluoride channel Fluc/FEX (TC 1.A.43) family.</text>
</comment>
<feature type="transmembrane region" description="Helical" evidence="10">
    <location>
        <begin position="309"/>
        <end position="330"/>
    </location>
</feature>
<dbReference type="InterPro" id="IPR003691">
    <property type="entry name" value="FluC"/>
</dbReference>
<feature type="transmembrane region" description="Helical" evidence="10">
    <location>
        <begin position="189"/>
        <end position="210"/>
    </location>
</feature>
<feature type="transmembrane region" description="Helical" evidence="10">
    <location>
        <begin position="118"/>
        <end position="138"/>
    </location>
</feature>
<protein>
    <submittedName>
        <fullName evidence="11">CrcB-like protein-domain-containing protein</fullName>
    </submittedName>
</protein>
<keyword evidence="3" id="KW-1003">Cell membrane</keyword>
<evidence type="ECO:0000256" key="1">
    <source>
        <dbReference type="ARBA" id="ARBA00002598"/>
    </source>
</evidence>
<accession>A0A8K0SFS9</accession>
<keyword evidence="5 10" id="KW-1133">Transmembrane helix</keyword>
<feature type="transmembrane region" description="Helical" evidence="10">
    <location>
        <begin position="236"/>
        <end position="260"/>
    </location>
</feature>
<comment type="subcellular location">
    <subcellularLocation>
        <location evidence="2">Cell membrane</location>
        <topology evidence="2">Multi-pass membrane protein</topology>
    </subcellularLocation>
</comment>
<evidence type="ECO:0000313" key="11">
    <source>
        <dbReference type="EMBL" id="KAH7308115.1"/>
    </source>
</evidence>
<dbReference type="Pfam" id="PF02537">
    <property type="entry name" value="CRCB"/>
    <property type="match status" value="2"/>
</dbReference>
<feature type="region of interest" description="Disordered" evidence="9">
    <location>
        <begin position="1"/>
        <end position="56"/>
    </location>
</feature>
<comment type="catalytic activity">
    <reaction evidence="8">
        <text>fluoride(in) = fluoride(out)</text>
        <dbReference type="Rhea" id="RHEA:76159"/>
        <dbReference type="ChEBI" id="CHEBI:17051"/>
    </reaction>
    <physiologicalReaction direction="left-to-right" evidence="8">
        <dbReference type="Rhea" id="RHEA:76160"/>
    </physiologicalReaction>
</comment>
<evidence type="ECO:0000256" key="7">
    <source>
        <dbReference type="ARBA" id="ARBA00035120"/>
    </source>
</evidence>
<feature type="transmembrane region" description="Helical" evidence="10">
    <location>
        <begin position="89"/>
        <end position="112"/>
    </location>
</feature>
<evidence type="ECO:0000256" key="9">
    <source>
        <dbReference type="SAM" id="MobiDB-lite"/>
    </source>
</evidence>
<evidence type="ECO:0000256" key="8">
    <source>
        <dbReference type="ARBA" id="ARBA00035585"/>
    </source>
</evidence>
<sequence length="440" mass="46842">MMEASSHVGAGPAPSSRDNRNGSPEYEAPERWKNITDATVPSPKNRGDGAIDPGTQGQAVAVSHNNAAPTPAKADTKGHDRVSKSITHLYTVSYLIFFSFLGTLARVGLAALTSYPGSPVIFSTIWANVGGSLIMGFLTEERKLFRHSVAEIGGKPQRGRDEENAAQVDSAQVDTAALKKAHLATKKTIPLYIGLATGFCGCFTSFSSFIRDVMLALSNSLETPDVSPILRRNGGYSFMAMLAVIITTVALSLSALVVGSHLAKAVERVTPSIPAIALRKFADPIAVVLGWGCWVGAIIMSIFPPHESWRGIVLLSLVFAPLGCLARFYLALRLNGKSSSFPVGTFVANVLGTVVLGMSWDIAHAPIGGIVGCQVLQGVEDGFCGCLTTISTWVAELRSLRRRNAYMYGTVSVVVSLLLMIAIMGGLRWSDGFSTLLCKH</sequence>
<keyword evidence="4 10" id="KW-0812">Transmembrane</keyword>
<comment type="caution">
    <text evidence="11">The sequence shown here is derived from an EMBL/GenBank/DDBJ whole genome shotgun (WGS) entry which is preliminary data.</text>
</comment>
<dbReference type="EMBL" id="JAGPNK010000016">
    <property type="protein sequence ID" value="KAH7308115.1"/>
    <property type="molecule type" value="Genomic_DNA"/>
</dbReference>
<evidence type="ECO:0000256" key="3">
    <source>
        <dbReference type="ARBA" id="ARBA00022475"/>
    </source>
</evidence>
<evidence type="ECO:0000256" key="2">
    <source>
        <dbReference type="ARBA" id="ARBA00004651"/>
    </source>
</evidence>
<evidence type="ECO:0000256" key="6">
    <source>
        <dbReference type="ARBA" id="ARBA00023136"/>
    </source>
</evidence>
<dbReference type="OrthoDB" id="409792at2759"/>
<evidence type="ECO:0000313" key="12">
    <source>
        <dbReference type="Proteomes" id="UP000813444"/>
    </source>
</evidence>
<proteinExistence type="inferred from homology"/>
<keyword evidence="12" id="KW-1185">Reference proteome</keyword>
<reference evidence="11" key="1">
    <citation type="journal article" date="2021" name="Nat. Commun.">
        <title>Genetic determinants of endophytism in the Arabidopsis root mycobiome.</title>
        <authorList>
            <person name="Mesny F."/>
            <person name="Miyauchi S."/>
            <person name="Thiergart T."/>
            <person name="Pickel B."/>
            <person name="Atanasova L."/>
            <person name="Karlsson M."/>
            <person name="Huettel B."/>
            <person name="Barry K.W."/>
            <person name="Haridas S."/>
            <person name="Chen C."/>
            <person name="Bauer D."/>
            <person name="Andreopoulos W."/>
            <person name="Pangilinan J."/>
            <person name="LaButti K."/>
            <person name="Riley R."/>
            <person name="Lipzen A."/>
            <person name="Clum A."/>
            <person name="Drula E."/>
            <person name="Henrissat B."/>
            <person name="Kohler A."/>
            <person name="Grigoriev I.V."/>
            <person name="Martin F.M."/>
            <person name="Hacquard S."/>
        </authorList>
    </citation>
    <scope>NUCLEOTIDE SEQUENCE</scope>
    <source>
        <strain evidence="11">MPI-CAGE-CH-0235</strain>
    </source>
</reference>
<feature type="transmembrane region" description="Helical" evidence="10">
    <location>
        <begin position="281"/>
        <end position="303"/>
    </location>
</feature>
<feature type="transmembrane region" description="Helical" evidence="10">
    <location>
        <begin position="405"/>
        <end position="427"/>
    </location>
</feature>
<dbReference type="Proteomes" id="UP000813444">
    <property type="component" value="Unassembled WGS sequence"/>
</dbReference>
<dbReference type="PANTHER" id="PTHR28259:SF1">
    <property type="entry name" value="FLUORIDE EXPORT PROTEIN 1-RELATED"/>
    <property type="match status" value="1"/>
</dbReference>
<evidence type="ECO:0000256" key="5">
    <source>
        <dbReference type="ARBA" id="ARBA00022989"/>
    </source>
</evidence>
<evidence type="ECO:0000256" key="10">
    <source>
        <dbReference type="SAM" id="Phobius"/>
    </source>
</evidence>
<evidence type="ECO:0000256" key="4">
    <source>
        <dbReference type="ARBA" id="ARBA00022692"/>
    </source>
</evidence>
<dbReference type="GO" id="GO:0005886">
    <property type="term" value="C:plasma membrane"/>
    <property type="evidence" value="ECO:0007669"/>
    <property type="project" value="UniProtKB-SubCell"/>
</dbReference>